<dbReference type="GO" id="GO:0004814">
    <property type="term" value="F:arginine-tRNA ligase activity"/>
    <property type="evidence" value="ECO:0007669"/>
    <property type="project" value="UniProtKB-UniRule"/>
</dbReference>
<dbReference type="PANTHER" id="PTHR11956:SF5">
    <property type="entry name" value="ARGININE--TRNA LIGASE, CYTOPLASMIC"/>
    <property type="match status" value="1"/>
</dbReference>
<dbReference type="Pfam" id="PF00750">
    <property type="entry name" value="tRNA-synt_1d"/>
    <property type="match status" value="1"/>
</dbReference>
<dbReference type="FunFam" id="1.10.730.10:FF:000006">
    <property type="entry name" value="Arginyl-tRNA synthetase 2, mitochondrial"/>
    <property type="match status" value="1"/>
</dbReference>
<dbReference type="SUPFAM" id="SSF55190">
    <property type="entry name" value="Arginyl-tRNA synthetase (ArgRS), N-terminal 'additional' domain"/>
    <property type="match status" value="1"/>
</dbReference>
<dbReference type="PRINTS" id="PR01038">
    <property type="entry name" value="TRNASYNTHARG"/>
</dbReference>
<dbReference type="InterPro" id="IPR035684">
    <property type="entry name" value="ArgRS_core"/>
</dbReference>
<evidence type="ECO:0000313" key="14">
    <source>
        <dbReference type="Proteomes" id="UP000185809"/>
    </source>
</evidence>
<dbReference type="InterPro" id="IPR036695">
    <property type="entry name" value="Arg-tRNA-synth_N_sf"/>
</dbReference>
<dbReference type="Pfam" id="PF05746">
    <property type="entry name" value="DALR_1"/>
    <property type="match status" value="1"/>
</dbReference>
<comment type="caution">
    <text evidence="13">The sequence shown here is derived from an EMBL/GenBank/DDBJ whole genome shotgun (WGS) entry which is preliminary data.</text>
</comment>
<proteinExistence type="inferred from homology"/>
<dbReference type="Gene3D" id="3.40.50.620">
    <property type="entry name" value="HUPs"/>
    <property type="match status" value="1"/>
</dbReference>
<dbReference type="SMART" id="SM00836">
    <property type="entry name" value="DALR_1"/>
    <property type="match status" value="1"/>
</dbReference>
<keyword evidence="4 10" id="KW-0547">Nucleotide-binding</keyword>
<sequence>MEEKIKNLIKNALKNLGIKGADFIVEHPDDLKNGDYSTNVALIYGSILKFEKGHPREFAKKIKQEMMKNLPLEINRVEIALTGFINFRLSKEFFADRLQTILKEKDKFGKNKKLKGQKIMVEYTDPNPFKEFHIGHLMSNTVGEVISRLVEWNGAEVKRANYQGDVGIHVAKAIWGILQKKDQSIDSIQSSAQAYIQGVTAYEENEKAKEEIKEINKKIYNRSDSEINKIYNQGKKLSLEHFEKIYKKLGTKFDFYFFESEVGDEGKEIVEEFLNKEVFKKSDGAIIFEGEKYGLHTRVFLNSEGLPTYEAKELGLVKNKYKKYKFDTSISVTGNEINEYFKVLLKVMEFVLPNLAKKIKHISHGMLRLPTGKMGSRTGNVITGESLIQDMEKLALDKIKSSNREFTEKEIKEISEIISVGAIKYSILKQSIGKDIIFDFKKSLSFEGDSGPYLQYSYVRALSVTEKSEIKSSSKNFTNKNIELEHLLYRFPKVIERAMNNYAPNYVVTYLIELAKSFNNFYNNSKIIGSPEESYYLALTKAFAQVLKNGLTVLSIKTPEKM</sequence>
<feature type="domain" description="DALR anticodon binding" evidence="11">
    <location>
        <begin position="454"/>
        <end position="562"/>
    </location>
</feature>
<dbReference type="InterPro" id="IPR008909">
    <property type="entry name" value="DALR_anticod-bd"/>
</dbReference>
<evidence type="ECO:0000256" key="10">
    <source>
        <dbReference type="RuleBase" id="RU363038"/>
    </source>
</evidence>
<evidence type="ECO:0000256" key="1">
    <source>
        <dbReference type="ARBA" id="ARBA00005594"/>
    </source>
</evidence>
<evidence type="ECO:0000256" key="7">
    <source>
        <dbReference type="ARBA" id="ARBA00023146"/>
    </source>
</evidence>
<dbReference type="EC" id="6.1.1.19" evidence="2 9"/>
<dbReference type="Gene3D" id="3.30.1360.70">
    <property type="entry name" value="Arginyl tRNA synthetase N-terminal domain"/>
    <property type="match status" value="1"/>
</dbReference>
<dbReference type="GO" id="GO:0006420">
    <property type="term" value="P:arginyl-tRNA aminoacylation"/>
    <property type="evidence" value="ECO:0007669"/>
    <property type="project" value="UniProtKB-UniRule"/>
</dbReference>
<reference evidence="13 14" key="1">
    <citation type="journal article" date="2016" name="Nat. Commun.">
        <title>Thousands of microbial genomes shed light on interconnected biogeochemical processes in an aquifer system.</title>
        <authorList>
            <person name="Anantharaman K."/>
            <person name="Brown C.T."/>
            <person name="Hug L.A."/>
            <person name="Sharon I."/>
            <person name="Castelle C.J."/>
            <person name="Probst A.J."/>
            <person name="Thomas B.C."/>
            <person name="Singh A."/>
            <person name="Wilkins M.J."/>
            <person name="Karaoz U."/>
            <person name="Brodie E.L."/>
            <person name="Williams K.H."/>
            <person name="Hubbard S.S."/>
            <person name="Banfield J.F."/>
        </authorList>
    </citation>
    <scope>NUCLEOTIDE SEQUENCE [LARGE SCALE GENOMIC DNA]</scope>
</reference>
<dbReference type="GO" id="GO:0005524">
    <property type="term" value="F:ATP binding"/>
    <property type="evidence" value="ECO:0007669"/>
    <property type="project" value="UniProtKB-KW"/>
</dbReference>
<dbReference type="GO" id="GO:0005737">
    <property type="term" value="C:cytoplasm"/>
    <property type="evidence" value="ECO:0007669"/>
    <property type="project" value="UniProtKB-UniRule"/>
</dbReference>
<dbReference type="NCBIfam" id="TIGR00456">
    <property type="entry name" value="argS"/>
    <property type="match status" value="1"/>
</dbReference>
<keyword evidence="3 10" id="KW-0436">Ligase</keyword>
<protein>
    <recommendedName>
        <fullName evidence="2 9">Arginine--tRNA ligase</fullName>
        <ecNumber evidence="2 9">6.1.1.19</ecNumber>
    </recommendedName>
</protein>
<dbReference type="AlphaFoldDB" id="A0A1F6X1X9"/>
<gene>
    <name evidence="13" type="ORF">A2995_01950</name>
</gene>
<evidence type="ECO:0000256" key="8">
    <source>
        <dbReference type="ARBA" id="ARBA00049339"/>
    </source>
</evidence>
<evidence type="ECO:0000259" key="11">
    <source>
        <dbReference type="SMART" id="SM00836"/>
    </source>
</evidence>
<dbReference type="InterPro" id="IPR014729">
    <property type="entry name" value="Rossmann-like_a/b/a_fold"/>
</dbReference>
<evidence type="ECO:0000256" key="9">
    <source>
        <dbReference type="NCBIfam" id="TIGR00456"/>
    </source>
</evidence>
<dbReference type="EMBL" id="MFUP01000006">
    <property type="protein sequence ID" value="OGI88089.1"/>
    <property type="molecule type" value="Genomic_DNA"/>
</dbReference>
<dbReference type="InterPro" id="IPR009080">
    <property type="entry name" value="tRNAsynth_Ia_anticodon-bd"/>
</dbReference>
<dbReference type="Pfam" id="PF03485">
    <property type="entry name" value="Arg_tRNA_synt_N"/>
    <property type="match status" value="1"/>
</dbReference>
<comment type="similarity">
    <text evidence="1 10">Belongs to the class-I aminoacyl-tRNA synthetase family.</text>
</comment>
<keyword evidence="7 10" id="KW-0030">Aminoacyl-tRNA synthetase</keyword>
<dbReference type="PANTHER" id="PTHR11956">
    <property type="entry name" value="ARGINYL-TRNA SYNTHETASE"/>
    <property type="match status" value="1"/>
</dbReference>
<evidence type="ECO:0000256" key="4">
    <source>
        <dbReference type="ARBA" id="ARBA00022741"/>
    </source>
</evidence>
<evidence type="ECO:0000256" key="3">
    <source>
        <dbReference type="ARBA" id="ARBA00022598"/>
    </source>
</evidence>
<dbReference type="SUPFAM" id="SSF47323">
    <property type="entry name" value="Anticodon-binding domain of a subclass of class I aminoacyl-tRNA synthetases"/>
    <property type="match status" value="1"/>
</dbReference>
<keyword evidence="6 10" id="KW-0648">Protein biosynthesis</keyword>
<dbReference type="InterPro" id="IPR001278">
    <property type="entry name" value="Arg-tRNA-ligase"/>
</dbReference>
<evidence type="ECO:0000313" key="13">
    <source>
        <dbReference type="EMBL" id="OGI88089.1"/>
    </source>
</evidence>
<dbReference type="InterPro" id="IPR005148">
    <property type="entry name" value="Arg-tRNA-synth_N"/>
</dbReference>
<evidence type="ECO:0000256" key="6">
    <source>
        <dbReference type="ARBA" id="ARBA00022917"/>
    </source>
</evidence>
<name>A0A1F6X1X9_9BACT</name>
<evidence type="ECO:0000259" key="12">
    <source>
        <dbReference type="SMART" id="SM01016"/>
    </source>
</evidence>
<dbReference type="SUPFAM" id="SSF52374">
    <property type="entry name" value="Nucleotidylyl transferase"/>
    <property type="match status" value="1"/>
</dbReference>
<evidence type="ECO:0000256" key="5">
    <source>
        <dbReference type="ARBA" id="ARBA00022840"/>
    </source>
</evidence>
<organism evidence="13 14">
    <name type="scientific">Candidatus Nomurabacteria bacterium RIFCSPLOWO2_01_FULL_33_24</name>
    <dbReference type="NCBI Taxonomy" id="1801765"/>
    <lineage>
        <taxon>Bacteria</taxon>
        <taxon>Candidatus Nomuraibacteriota</taxon>
    </lineage>
</organism>
<comment type="catalytic activity">
    <reaction evidence="8">
        <text>tRNA(Arg) + L-arginine + ATP = L-arginyl-tRNA(Arg) + AMP + diphosphate</text>
        <dbReference type="Rhea" id="RHEA:20301"/>
        <dbReference type="Rhea" id="RHEA-COMP:9658"/>
        <dbReference type="Rhea" id="RHEA-COMP:9673"/>
        <dbReference type="ChEBI" id="CHEBI:30616"/>
        <dbReference type="ChEBI" id="CHEBI:32682"/>
        <dbReference type="ChEBI" id="CHEBI:33019"/>
        <dbReference type="ChEBI" id="CHEBI:78442"/>
        <dbReference type="ChEBI" id="CHEBI:78513"/>
        <dbReference type="ChEBI" id="CHEBI:456215"/>
        <dbReference type="EC" id="6.1.1.19"/>
    </reaction>
</comment>
<dbReference type="Proteomes" id="UP000185809">
    <property type="component" value="Unassembled WGS sequence"/>
</dbReference>
<keyword evidence="5 10" id="KW-0067">ATP-binding</keyword>
<evidence type="ECO:0000256" key="2">
    <source>
        <dbReference type="ARBA" id="ARBA00012837"/>
    </source>
</evidence>
<dbReference type="SMART" id="SM01016">
    <property type="entry name" value="Arg_tRNA_synt_N"/>
    <property type="match status" value="1"/>
</dbReference>
<feature type="domain" description="Arginyl tRNA synthetase N-terminal" evidence="12">
    <location>
        <begin position="3"/>
        <end position="89"/>
    </location>
</feature>
<accession>A0A1F6X1X9</accession>
<dbReference type="Gene3D" id="1.10.730.10">
    <property type="entry name" value="Isoleucyl-tRNA Synthetase, Domain 1"/>
    <property type="match status" value="1"/>
</dbReference>